<dbReference type="EMBL" id="JBHSED010000074">
    <property type="protein sequence ID" value="MFC4307287.1"/>
    <property type="molecule type" value="Genomic_DNA"/>
</dbReference>
<feature type="domain" description="Fe/B12 periplasmic-binding" evidence="6">
    <location>
        <begin position="79"/>
        <end position="337"/>
    </location>
</feature>
<sequence length="337" mass="36549">MKTGKTLLLTLALLGILGTLLIGCGKQGSPEAANPPASASPSSASSAAASETPQSNQEPEMREYTDYVGHTLQIPASPQRVIFVGETFSDLFVLNVKAIGTSLDMASGTIYLDKLADIEDVGFPINLEKTTLLNPDLIIIADTDEKVYDSLSIIAPTVVFDTFAPLEERLPLLGDIVGKKQEAVKWLDEYNLLAEQMWKALADAGVTPGETASVFTYYPGDRLFVMARTGLSQVLYGKNGFQAAKPIQEILDAGSGFKQISPEVLPEFAGDYVFVLNPFSELTDAVQSTEDLLQNRIWLDLPAAKAGRVYRIDINRSGSDALTREWLIQELPKLMAS</sequence>
<evidence type="ECO:0000313" key="8">
    <source>
        <dbReference type="Proteomes" id="UP001595755"/>
    </source>
</evidence>
<keyword evidence="4" id="KW-0732">Signal</keyword>
<evidence type="ECO:0000259" key="6">
    <source>
        <dbReference type="PROSITE" id="PS50983"/>
    </source>
</evidence>
<comment type="caution">
    <text evidence="7">The sequence shown here is derived from an EMBL/GenBank/DDBJ whole genome shotgun (WGS) entry which is preliminary data.</text>
</comment>
<dbReference type="Gene3D" id="3.40.50.1980">
    <property type="entry name" value="Nitrogenase molybdenum iron protein domain"/>
    <property type="match status" value="2"/>
</dbReference>
<dbReference type="InterPro" id="IPR002491">
    <property type="entry name" value="ABC_transptr_periplasmic_BD"/>
</dbReference>
<feature type="region of interest" description="Disordered" evidence="5">
    <location>
        <begin position="28"/>
        <end position="61"/>
    </location>
</feature>
<dbReference type="PROSITE" id="PS51257">
    <property type="entry name" value="PROKAR_LIPOPROTEIN"/>
    <property type="match status" value="1"/>
</dbReference>
<comment type="subcellular location">
    <subcellularLocation>
        <location evidence="1">Cell envelope</location>
    </subcellularLocation>
</comment>
<feature type="compositionally biased region" description="Low complexity" evidence="5">
    <location>
        <begin position="28"/>
        <end position="50"/>
    </location>
</feature>
<name>A0ABV8SK84_9BACL</name>
<dbReference type="InterPro" id="IPR051313">
    <property type="entry name" value="Bact_iron-sidero_bind"/>
</dbReference>
<keyword evidence="3" id="KW-0813">Transport</keyword>
<comment type="similarity">
    <text evidence="2">Belongs to the bacterial solute-binding protein 8 family.</text>
</comment>
<evidence type="ECO:0000256" key="3">
    <source>
        <dbReference type="ARBA" id="ARBA00022448"/>
    </source>
</evidence>
<dbReference type="PANTHER" id="PTHR30532">
    <property type="entry name" value="IRON III DICITRATE-BINDING PERIPLASMIC PROTEIN"/>
    <property type="match status" value="1"/>
</dbReference>
<evidence type="ECO:0000256" key="2">
    <source>
        <dbReference type="ARBA" id="ARBA00008814"/>
    </source>
</evidence>
<evidence type="ECO:0000256" key="5">
    <source>
        <dbReference type="SAM" id="MobiDB-lite"/>
    </source>
</evidence>
<dbReference type="Pfam" id="PF01497">
    <property type="entry name" value="Peripla_BP_2"/>
    <property type="match status" value="1"/>
</dbReference>
<evidence type="ECO:0000256" key="4">
    <source>
        <dbReference type="ARBA" id="ARBA00022729"/>
    </source>
</evidence>
<evidence type="ECO:0000256" key="1">
    <source>
        <dbReference type="ARBA" id="ARBA00004196"/>
    </source>
</evidence>
<reference evidence="8" key="1">
    <citation type="journal article" date="2019" name="Int. J. Syst. Evol. Microbiol.">
        <title>The Global Catalogue of Microorganisms (GCM) 10K type strain sequencing project: providing services to taxonomists for standard genome sequencing and annotation.</title>
        <authorList>
            <consortium name="The Broad Institute Genomics Platform"/>
            <consortium name="The Broad Institute Genome Sequencing Center for Infectious Disease"/>
            <person name="Wu L."/>
            <person name="Ma J."/>
        </authorList>
    </citation>
    <scope>NUCLEOTIDE SEQUENCE [LARGE SCALE GENOMIC DNA]</scope>
    <source>
        <strain evidence="8">CGMCC 4.1641</strain>
    </source>
</reference>
<gene>
    <name evidence="7" type="ORF">ACFO1S_28070</name>
</gene>
<dbReference type="PANTHER" id="PTHR30532:SF26">
    <property type="entry name" value="IRON(3+)-HYDROXAMATE-BINDING PROTEIN FHUD"/>
    <property type="match status" value="1"/>
</dbReference>
<dbReference type="RefSeq" id="WP_204603022.1">
    <property type="nucleotide sequence ID" value="NZ_JBHSED010000074.1"/>
</dbReference>
<organism evidence="7 8">
    <name type="scientific">Cohnella boryungensis</name>
    <dbReference type="NCBI Taxonomy" id="768479"/>
    <lineage>
        <taxon>Bacteria</taxon>
        <taxon>Bacillati</taxon>
        <taxon>Bacillota</taxon>
        <taxon>Bacilli</taxon>
        <taxon>Bacillales</taxon>
        <taxon>Paenibacillaceae</taxon>
        <taxon>Cohnella</taxon>
    </lineage>
</organism>
<dbReference type="PROSITE" id="PS50983">
    <property type="entry name" value="FE_B12_PBP"/>
    <property type="match status" value="1"/>
</dbReference>
<protein>
    <submittedName>
        <fullName evidence="7">ABC transporter substrate-binding protein</fullName>
    </submittedName>
</protein>
<accession>A0ABV8SK84</accession>
<dbReference type="Proteomes" id="UP001595755">
    <property type="component" value="Unassembled WGS sequence"/>
</dbReference>
<dbReference type="SUPFAM" id="SSF53807">
    <property type="entry name" value="Helical backbone' metal receptor"/>
    <property type="match status" value="1"/>
</dbReference>
<proteinExistence type="inferred from homology"/>
<evidence type="ECO:0000313" key="7">
    <source>
        <dbReference type="EMBL" id="MFC4307287.1"/>
    </source>
</evidence>
<keyword evidence="8" id="KW-1185">Reference proteome</keyword>